<protein>
    <recommendedName>
        <fullName evidence="4">HSA domain-containing protein</fullName>
    </recommendedName>
</protein>
<dbReference type="Pfam" id="PF07529">
    <property type="entry name" value="HSA"/>
    <property type="match status" value="1"/>
</dbReference>
<dbReference type="GO" id="GO:0003682">
    <property type="term" value="F:chromatin binding"/>
    <property type="evidence" value="ECO:0007669"/>
    <property type="project" value="TreeGrafter"/>
</dbReference>
<dbReference type="PROSITE" id="PS51204">
    <property type="entry name" value="HSA"/>
    <property type="match status" value="1"/>
</dbReference>
<feature type="region of interest" description="Disordered" evidence="3">
    <location>
        <begin position="164"/>
        <end position="232"/>
    </location>
</feature>
<comment type="subcellular location">
    <subcellularLocation>
        <location evidence="1">Nucleus</location>
    </subcellularLocation>
</comment>
<feature type="compositionally biased region" description="Basic and acidic residues" evidence="3">
    <location>
        <begin position="16"/>
        <end position="25"/>
    </location>
</feature>
<proteinExistence type="predicted"/>
<dbReference type="eggNOG" id="KOG0391">
    <property type="taxonomic scope" value="Eukaryota"/>
</dbReference>
<evidence type="ECO:0000313" key="5">
    <source>
        <dbReference type="EnsemblProtists" id="PYU1_T014535"/>
    </source>
</evidence>
<feature type="compositionally biased region" description="Polar residues" evidence="3">
    <location>
        <begin position="208"/>
        <end position="232"/>
    </location>
</feature>
<dbReference type="SMART" id="SM00573">
    <property type="entry name" value="HSA"/>
    <property type="match status" value="1"/>
</dbReference>
<dbReference type="GO" id="GO:0005634">
    <property type="term" value="C:nucleus"/>
    <property type="evidence" value="ECO:0007669"/>
    <property type="project" value="UniProtKB-SubCell"/>
</dbReference>
<reference evidence="6" key="1">
    <citation type="journal article" date="2010" name="Genome Biol.">
        <title>Genome sequence of the necrotrophic plant pathogen Pythium ultimum reveals original pathogenicity mechanisms and effector repertoire.</title>
        <authorList>
            <person name="Levesque C.A."/>
            <person name="Brouwer H."/>
            <person name="Cano L."/>
            <person name="Hamilton J.P."/>
            <person name="Holt C."/>
            <person name="Huitema E."/>
            <person name="Raffaele S."/>
            <person name="Robideau G.P."/>
            <person name="Thines M."/>
            <person name="Win J."/>
            <person name="Zerillo M.M."/>
            <person name="Beakes G.W."/>
            <person name="Boore J.L."/>
            <person name="Busam D."/>
            <person name="Dumas B."/>
            <person name="Ferriera S."/>
            <person name="Fuerstenberg S.I."/>
            <person name="Gachon C.M."/>
            <person name="Gaulin E."/>
            <person name="Govers F."/>
            <person name="Grenville-Briggs L."/>
            <person name="Horner N."/>
            <person name="Hostetler J."/>
            <person name="Jiang R.H."/>
            <person name="Johnson J."/>
            <person name="Krajaejun T."/>
            <person name="Lin H."/>
            <person name="Meijer H.J."/>
            <person name="Moore B."/>
            <person name="Morris P."/>
            <person name="Phuntmart V."/>
            <person name="Puiu D."/>
            <person name="Shetty J."/>
            <person name="Stajich J.E."/>
            <person name="Tripathy S."/>
            <person name="Wawra S."/>
            <person name="van West P."/>
            <person name="Whitty B.R."/>
            <person name="Coutinho P.M."/>
            <person name="Henrissat B."/>
            <person name="Martin F."/>
            <person name="Thomas P.D."/>
            <person name="Tyler B.M."/>
            <person name="De Vries R.P."/>
            <person name="Kamoun S."/>
            <person name="Yandell M."/>
            <person name="Tisserat N."/>
            <person name="Buell C.R."/>
        </authorList>
    </citation>
    <scope>NUCLEOTIDE SEQUENCE</scope>
    <source>
        <strain evidence="6">DAOM:BR144</strain>
    </source>
</reference>
<dbReference type="EMBL" id="GL376574">
    <property type="status" value="NOT_ANNOTATED_CDS"/>
    <property type="molecule type" value="Genomic_DNA"/>
</dbReference>
<evidence type="ECO:0000259" key="4">
    <source>
        <dbReference type="PROSITE" id="PS51204"/>
    </source>
</evidence>
<dbReference type="EnsemblProtists" id="PYU1_T014535">
    <property type="protein sequence ID" value="PYU1_T014535"/>
    <property type="gene ID" value="PYU1_G014504"/>
</dbReference>
<feature type="compositionally biased region" description="Basic and acidic residues" evidence="3">
    <location>
        <begin position="34"/>
        <end position="50"/>
    </location>
</feature>
<evidence type="ECO:0000256" key="2">
    <source>
        <dbReference type="ARBA" id="ARBA00023242"/>
    </source>
</evidence>
<evidence type="ECO:0000256" key="3">
    <source>
        <dbReference type="SAM" id="MobiDB-lite"/>
    </source>
</evidence>
<reference evidence="6" key="2">
    <citation type="submission" date="2010-04" db="EMBL/GenBank/DDBJ databases">
        <authorList>
            <person name="Buell R."/>
            <person name="Hamilton J."/>
            <person name="Hostetler J."/>
        </authorList>
    </citation>
    <scope>NUCLEOTIDE SEQUENCE [LARGE SCALE GENOMIC DNA]</scope>
    <source>
        <strain evidence="6">DAOM:BR144</strain>
    </source>
</reference>
<dbReference type="Proteomes" id="UP000019132">
    <property type="component" value="Unassembled WGS sequence"/>
</dbReference>
<evidence type="ECO:0000313" key="6">
    <source>
        <dbReference type="Proteomes" id="UP000019132"/>
    </source>
</evidence>
<dbReference type="AlphaFoldDB" id="K3XBD6"/>
<accession>K3XBD6</accession>
<evidence type="ECO:0000256" key="1">
    <source>
        <dbReference type="ARBA" id="ARBA00004123"/>
    </source>
</evidence>
<name>K3XBD6_GLOUD</name>
<dbReference type="GO" id="GO:0006281">
    <property type="term" value="P:DNA repair"/>
    <property type="evidence" value="ECO:0007669"/>
    <property type="project" value="TreeGrafter"/>
</dbReference>
<dbReference type="HOGENOM" id="CLU_686241_0_0_1"/>
<dbReference type="PANTHER" id="PTHR46459:SF1">
    <property type="entry name" value="E1A-BINDING PROTEIN P400"/>
    <property type="match status" value="1"/>
</dbReference>
<organism evidence="5 6">
    <name type="scientific">Globisporangium ultimum (strain ATCC 200006 / CBS 805.95 / DAOM BR144)</name>
    <name type="common">Pythium ultimum</name>
    <dbReference type="NCBI Taxonomy" id="431595"/>
    <lineage>
        <taxon>Eukaryota</taxon>
        <taxon>Sar</taxon>
        <taxon>Stramenopiles</taxon>
        <taxon>Oomycota</taxon>
        <taxon>Peronosporomycetes</taxon>
        <taxon>Pythiales</taxon>
        <taxon>Pythiaceae</taxon>
        <taxon>Globisporangium</taxon>
    </lineage>
</organism>
<dbReference type="PANTHER" id="PTHR46459">
    <property type="entry name" value="E1A-BINDING PROTEIN P400-RELATED"/>
    <property type="match status" value="1"/>
</dbReference>
<keyword evidence="6" id="KW-1185">Reference proteome</keyword>
<keyword evidence="2" id="KW-0539">Nucleus</keyword>
<dbReference type="GO" id="GO:0035267">
    <property type="term" value="C:NuA4 histone acetyltransferase complex"/>
    <property type="evidence" value="ECO:0007669"/>
    <property type="project" value="TreeGrafter"/>
</dbReference>
<feature type="region of interest" description="Disordered" evidence="3">
    <location>
        <begin position="1"/>
        <end position="65"/>
    </location>
</feature>
<dbReference type="VEuPathDB" id="FungiDB:PYU1_G014504"/>
<dbReference type="InParanoid" id="K3XBD6"/>
<dbReference type="InterPro" id="IPR014012">
    <property type="entry name" value="HSA_dom"/>
</dbReference>
<feature type="domain" description="HSA" evidence="4">
    <location>
        <begin position="297"/>
        <end position="369"/>
    </location>
</feature>
<sequence length="402" mass="43832">QLVEQRDALIATDHSVGIERKRAESGGEEDEEGVKENSKKVADVEKRTDDDGMAATPETSRTHVMDVGTNGNAEIAKSLVFDPSDKVNGGVAASAAGSPSAVEAGKSSAYANGGTADTITSRDVADNAVEDGVIGSSRGKADTTTTDTIPEKVTKHRAEVDFSSSAKHTKTIGGGDDNVDRKKRSRESSAADATTILEKRPVTKRVVRTSTPSRKYLDGSQQRHPQEFSGSASMQPLPINATGMSGHSANGGNLRAHPHRLSVEQVHGEFEKKLRDSVRLHKEVGSRSLSMTRKRQLPRLVTPSRQKSHWDYLLEEMKWMATDFSHERNWKRVMQFHLAKDVIVAQNAEKVRQEKENRQLAREIALQRSGGQLSELLPGLASGLKQVGAEVCPVTTTRQLWL</sequence>
<reference evidence="5" key="3">
    <citation type="submission" date="2015-02" db="UniProtKB">
        <authorList>
            <consortium name="EnsemblProtists"/>
        </authorList>
    </citation>
    <scope>IDENTIFICATION</scope>
    <source>
        <strain evidence="5">DAOM BR144</strain>
    </source>
</reference>